<feature type="signal peptide" evidence="1">
    <location>
        <begin position="1"/>
        <end position="25"/>
    </location>
</feature>
<organism evidence="2 3">
    <name type="scientific">Bradyrhizobium iriomotense</name>
    <dbReference type="NCBI Taxonomy" id="441950"/>
    <lineage>
        <taxon>Bacteria</taxon>
        <taxon>Pseudomonadati</taxon>
        <taxon>Pseudomonadota</taxon>
        <taxon>Alphaproteobacteria</taxon>
        <taxon>Hyphomicrobiales</taxon>
        <taxon>Nitrobacteraceae</taxon>
        <taxon>Bradyrhizobium</taxon>
    </lineage>
</organism>
<dbReference type="EMBL" id="BSOW01000019">
    <property type="protein sequence ID" value="GLR88520.1"/>
    <property type="molecule type" value="Genomic_DNA"/>
</dbReference>
<accession>A0ABQ6B2D9</accession>
<dbReference type="RefSeq" id="WP_284270141.1">
    <property type="nucleotide sequence ID" value="NZ_BSOW01000019.1"/>
</dbReference>
<gene>
    <name evidence="2" type="ORF">GCM10007857_52320</name>
</gene>
<evidence type="ECO:0000313" key="2">
    <source>
        <dbReference type="EMBL" id="GLR88520.1"/>
    </source>
</evidence>
<evidence type="ECO:0000256" key="1">
    <source>
        <dbReference type="SAM" id="SignalP"/>
    </source>
</evidence>
<keyword evidence="1" id="KW-0732">Signal</keyword>
<sequence>MNRRRLLFPSLIAMLLELGVLPASAGNCIWKLDGFELNADIVYWNFVIGSSSECLQGLRGNTMLIDQVKIIEPPKAGSLRISGPAFHYRAPSAAGSLDSFRLEVLGENHRIRGTSVIVVGVEIR</sequence>
<reference evidence="3" key="1">
    <citation type="journal article" date="2019" name="Int. J. Syst. Evol. Microbiol.">
        <title>The Global Catalogue of Microorganisms (GCM) 10K type strain sequencing project: providing services to taxonomists for standard genome sequencing and annotation.</title>
        <authorList>
            <consortium name="The Broad Institute Genomics Platform"/>
            <consortium name="The Broad Institute Genome Sequencing Center for Infectious Disease"/>
            <person name="Wu L."/>
            <person name="Ma J."/>
        </authorList>
    </citation>
    <scope>NUCLEOTIDE SEQUENCE [LARGE SCALE GENOMIC DNA]</scope>
    <source>
        <strain evidence="3">NBRC 102520</strain>
    </source>
</reference>
<keyword evidence="3" id="KW-1185">Reference proteome</keyword>
<name>A0ABQ6B2D9_9BRAD</name>
<dbReference type="Proteomes" id="UP001156905">
    <property type="component" value="Unassembled WGS sequence"/>
</dbReference>
<protein>
    <recommendedName>
        <fullName evidence="4">Secreted protein</fullName>
    </recommendedName>
</protein>
<evidence type="ECO:0008006" key="4">
    <source>
        <dbReference type="Google" id="ProtNLM"/>
    </source>
</evidence>
<evidence type="ECO:0000313" key="3">
    <source>
        <dbReference type="Proteomes" id="UP001156905"/>
    </source>
</evidence>
<proteinExistence type="predicted"/>
<comment type="caution">
    <text evidence="2">The sequence shown here is derived from an EMBL/GenBank/DDBJ whole genome shotgun (WGS) entry which is preliminary data.</text>
</comment>
<feature type="chain" id="PRO_5047052566" description="Secreted protein" evidence="1">
    <location>
        <begin position="26"/>
        <end position="124"/>
    </location>
</feature>